<comment type="caution">
    <text evidence="1">The sequence shown here is derived from an EMBL/GenBank/DDBJ whole genome shotgun (WGS) entry which is preliminary data.</text>
</comment>
<dbReference type="AlphaFoldDB" id="A0AA35T0C3"/>
<evidence type="ECO:0000313" key="1">
    <source>
        <dbReference type="EMBL" id="CAI8039435.1"/>
    </source>
</evidence>
<dbReference type="EMBL" id="CASHTH010003040">
    <property type="protein sequence ID" value="CAI8039435.1"/>
    <property type="molecule type" value="Genomic_DNA"/>
</dbReference>
<dbReference type="InterPro" id="IPR029063">
    <property type="entry name" value="SAM-dependent_MTases_sf"/>
</dbReference>
<dbReference type="PANTHER" id="PTHR14614">
    <property type="entry name" value="HEPATOCELLULAR CARCINOMA-ASSOCIATED ANTIGEN"/>
    <property type="match status" value="1"/>
</dbReference>
<dbReference type="SUPFAM" id="SSF53335">
    <property type="entry name" value="S-adenosyl-L-methionine-dependent methyltransferases"/>
    <property type="match status" value="1"/>
</dbReference>
<sequence>MEDGVFFREVLCSGKTLKVKQLYIGDVGCVVWDAALVLCRFLENQRYFPWEFWSGKSVVELGAGTGVVGLAAGTLGADVIVTDLAECVTLMRSNIELNKDCITGRVTARSLVWGEDVTDIISQSLNVIVMSDVVYYRELLVENVSVNWEMPGVQFKALAALVKTLVDLSDKQTLVVMTYEQRTTGDKPQIERTFFELMSEQFSHTAVPLSEQDPDMRSPDIHVILFRRK</sequence>
<keyword evidence="1" id="KW-0808">Transferase</keyword>
<dbReference type="GO" id="GO:0032991">
    <property type="term" value="C:protein-containing complex"/>
    <property type="evidence" value="ECO:0007669"/>
    <property type="project" value="TreeGrafter"/>
</dbReference>
<keyword evidence="2" id="KW-1185">Reference proteome</keyword>
<keyword evidence="1" id="KW-0489">Methyltransferase</keyword>
<dbReference type="GO" id="GO:0008168">
    <property type="term" value="F:methyltransferase activity"/>
    <property type="evidence" value="ECO:0007669"/>
    <property type="project" value="UniProtKB-KW"/>
</dbReference>
<name>A0AA35T0C3_GEOBA</name>
<organism evidence="1 2">
    <name type="scientific">Geodia barretti</name>
    <name type="common">Barrett's horny sponge</name>
    <dbReference type="NCBI Taxonomy" id="519541"/>
    <lineage>
        <taxon>Eukaryota</taxon>
        <taxon>Metazoa</taxon>
        <taxon>Porifera</taxon>
        <taxon>Demospongiae</taxon>
        <taxon>Heteroscleromorpha</taxon>
        <taxon>Tetractinellida</taxon>
        <taxon>Astrophorina</taxon>
        <taxon>Geodiidae</taxon>
        <taxon>Geodia</taxon>
    </lineage>
</organism>
<accession>A0AA35T0C3</accession>
<reference evidence="1" key="1">
    <citation type="submission" date="2023-03" db="EMBL/GenBank/DDBJ databases">
        <authorList>
            <person name="Steffen K."/>
            <person name="Cardenas P."/>
        </authorList>
    </citation>
    <scope>NUCLEOTIDE SEQUENCE</scope>
</reference>
<dbReference type="GO" id="GO:0032259">
    <property type="term" value="P:methylation"/>
    <property type="evidence" value="ECO:0007669"/>
    <property type="project" value="UniProtKB-KW"/>
</dbReference>
<protein>
    <submittedName>
        <fullName evidence="1">Protein-lysine methyltransferase METTL21D</fullName>
    </submittedName>
</protein>
<dbReference type="PANTHER" id="PTHR14614:SF44">
    <property type="entry name" value="PROTEIN N-LYSINE METHYLTRANSFERASE METTL21D"/>
    <property type="match status" value="1"/>
</dbReference>
<gene>
    <name evidence="1" type="ORF">GBAR_LOCUS21938</name>
</gene>
<evidence type="ECO:0000313" key="2">
    <source>
        <dbReference type="Proteomes" id="UP001174909"/>
    </source>
</evidence>
<dbReference type="Proteomes" id="UP001174909">
    <property type="component" value="Unassembled WGS sequence"/>
</dbReference>
<dbReference type="InterPro" id="IPR019410">
    <property type="entry name" value="Methyltransf_16"/>
</dbReference>
<proteinExistence type="predicted"/>
<dbReference type="Pfam" id="PF10294">
    <property type="entry name" value="Methyltransf_16"/>
    <property type="match status" value="1"/>
</dbReference>
<dbReference type="Gene3D" id="3.40.50.150">
    <property type="entry name" value="Vaccinia Virus protein VP39"/>
    <property type="match status" value="1"/>
</dbReference>
<dbReference type="GO" id="GO:0005829">
    <property type="term" value="C:cytosol"/>
    <property type="evidence" value="ECO:0007669"/>
    <property type="project" value="TreeGrafter"/>
</dbReference>